<evidence type="ECO:0000259" key="2">
    <source>
        <dbReference type="Pfam" id="PF06985"/>
    </source>
</evidence>
<keyword evidence="4" id="KW-1185">Reference proteome</keyword>
<dbReference type="PANTHER" id="PTHR33112:SF16">
    <property type="entry name" value="HETEROKARYON INCOMPATIBILITY DOMAIN-CONTAINING PROTEIN"/>
    <property type="match status" value="1"/>
</dbReference>
<organism evidence="3 4">
    <name type="scientific">Didymella heteroderae</name>
    <dbReference type="NCBI Taxonomy" id="1769908"/>
    <lineage>
        <taxon>Eukaryota</taxon>
        <taxon>Fungi</taxon>
        <taxon>Dikarya</taxon>
        <taxon>Ascomycota</taxon>
        <taxon>Pezizomycotina</taxon>
        <taxon>Dothideomycetes</taxon>
        <taxon>Pleosporomycetidae</taxon>
        <taxon>Pleosporales</taxon>
        <taxon>Pleosporineae</taxon>
        <taxon>Didymellaceae</taxon>
        <taxon>Didymella</taxon>
    </lineage>
</organism>
<sequence length="452" mass="51886">MSDASSEVDDYSYNVYGQWFQVGQNIHPGWITGDVQDRRDERDFRYQYSENRWKRAPWSDPPRESAREWKSFSHDIDLKRIKRWYDLCRKTHGDYCNDRYSAALEQHFDKFHLVDVNKQCLVTLASSTPYVALSYVWGKNFRRKNPHYTMLSKNNVEALKKPGALSSGDSARLPATIRDAMKLVKELDMEYLIYVDEDESSDWTIAAPLQSVATYELPRNQKIFNGFYQFQAMRQDPDLPIPAGWERHRNDKEHFYTHPSTGGHENKYAYPLPAAGPGEPDLSKVNTNILSCTAEVVRAVFTAVPSIHNEYILARIRTSRPLHRTQCKASFVIPTASQPQLRPPNAKLLLVAISLADIGDHDRAYTWLLSRFVPPKNHDGNGTVPENPATSRSDQEARLTPESRAWLADLQSYYNVLWVETSHGIAYRKGLGMIKKQEWDALGAEVTKLKMG</sequence>
<protein>
    <recommendedName>
        <fullName evidence="2">Heterokaryon incompatibility domain-containing protein</fullName>
    </recommendedName>
</protein>
<dbReference type="OrthoDB" id="5428863at2759"/>
<gene>
    <name evidence="3" type="ORF">E8E12_004465</name>
</gene>
<dbReference type="AlphaFoldDB" id="A0A9P4WL63"/>
<comment type="caution">
    <text evidence="3">The sequence shown here is derived from an EMBL/GenBank/DDBJ whole genome shotgun (WGS) entry which is preliminary data.</text>
</comment>
<feature type="region of interest" description="Disordered" evidence="1">
    <location>
        <begin position="377"/>
        <end position="398"/>
    </location>
</feature>
<evidence type="ECO:0000256" key="1">
    <source>
        <dbReference type="SAM" id="MobiDB-lite"/>
    </source>
</evidence>
<dbReference type="Proteomes" id="UP000758155">
    <property type="component" value="Unassembled WGS sequence"/>
</dbReference>
<evidence type="ECO:0000313" key="3">
    <source>
        <dbReference type="EMBL" id="KAF3035437.1"/>
    </source>
</evidence>
<reference evidence="3" key="1">
    <citation type="submission" date="2019-04" db="EMBL/GenBank/DDBJ databases">
        <title>Sequencing of skin fungus with MAO and IRED activity.</title>
        <authorList>
            <person name="Marsaioli A.J."/>
            <person name="Bonatto J.M.C."/>
            <person name="Reis Junior O."/>
        </authorList>
    </citation>
    <scope>NUCLEOTIDE SEQUENCE</scope>
    <source>
        <strain evidence="3">28M1</strain>
    </source>
</reference>
<feature type="domain" description="Heterokaryon incompatibility" evidence="2">
    <location>
        <begin position="130"/>
        <end position="192"/>
    </location>
</feature>
<evidence type="ECO:0000313" key="4">
    <source>
        <dbReference type="Proteomes" id="UP000758155"/>
    </source>
</evidence>
<dbReference type="Pfam" id="PF06985">
    <property type="entry name" value="HET"/>
    <property type="match status" value="1"/>
</dbReference>
<dbReference type="InterPro" id="IPR010730">
    <property type="entry name" value="HET"/>
</dbReference>
<proteinExistence type="predicted"/>
<dbReference type="PANTHER" id="PTHR33112">
    <property type="entry name" value="DOMAIN PROTEIN, PUTATIVE-RELATED"/>
    <property type="match status" value="1"/>
</dbReference>
<dbReference type="EMBL" id="SWKV01000058">
    <property type="protein sequence ID" value="KAF3035437.1"/>
    <property type="molecule type" value="Genomic_DNA"/>
</dbReference>
<accession>A0A9P4WL63</accession>
<name>A0A9P4WL63_9PLEO</name>